<dbReference type="SUPFAM" id="SSF52540">
    <property type="entry name" value="P-loop containing nucleoside triphosphate hydrolases"/>
    <property type="match status" value="1"/>
</dbReference>
<keyword evidence="6 13" id="KW-0862">Zinc</keyword>
<dbReference type="Proteomes" id="UP001156666">
    <property type="component" value="Unassembled WGS sequence"/>
</dbReference>
<dbReference type="GO" id="GO:0005829">
    <property type="term" value="C:cytosol"/>
    <property type="evidence" value="ECO:0007669"/>
    <property type="project" value="TreeGrafter"/>
</dbReference>
<dbReference type="InterPro" id="IPR020588">
    <property type="entry name" value="RecA_ATP-bd"/>
</dbReference>
<dbReference type="FunFam" id="3.40.50.300:FF:000050">
    <property type="entry name" value="DNA repair protein RadA"/>
    <property type="match status" value="1"/>
</dbReference>
<keyword evidence="3 11" id="KW-0227">DNA damage</keyword>
<dbReference type="CDD" id="cd01121">
    <property type="entry name" value="RadA_SMS_N"/>
    <property type="match status" value="1"/>
</dbReference>
<dbReference type="PANTHER" id="PTHR32472:SF10">
    <property type="entry name" value="DNA REPAIR PROTEIN RADA-LIKE PROTEIN"/>
    <property type="match status" value="1"/>
</dbReference>
<keyword evidence="16" id="KW-1185">Reference proteome</keyword>
<name>A0AA37WGS2_9BACT</name>
<dbReference type="InterPro" id="IPR004504">
    <property type="entry name" value="DNA_repair_RadA"/>
</dbReference>
<feature type="binding site" evidence="11">
    <location>
        <begin position="99"/>
        <end position="106"/>
    </location>
    <ligand>
        <name>ATP</name>
        <dbReference type="ChEBI" id="CHEBI:30616"/>
    </ligand>
</feature>
<dbReference type="Gene3D" id="3.40.50.300">
    <property type="entry name" value="P-loop containing nucleotide triphosphate hydrolases"/>
    <property type="match status" value="1"/>
</dbReference>
<dbReference type="PANTHER" id="PTHR32472">
    <property type="entry name" value="DNA REPAIR PROTEIN RADA"/>
    <property type="match status" value="1"/>
</dbReference>
<dbReference type="GO" id="GO:0004252">
    <property type="term" value="F:serine-type endopeptidase activity"/>
    <property type="evidence" value="ECO:0007669"/>
    <property type="project" value="InterPro"/>
</dbReference>
<comment type="domain">
    <text evidence="11">The middle region has homology to RecA with ATPase motifs including the RadA KNRFG motif, while the C-terminus is homologous to Lon protease.</text>
</comment>
<evidence type="ECO:0000256" key="3">
    <source>
        <dbReference type="ARBA" id="ARBA00022763"/>
    </source>
</evidence>
<dbReference type="Pfam" id="PF05362">
    <property type="entry name" value="Lon_C"/>
    <property type="match status" value="1"/>
</dbReference>
<evidence type="ECO:0000313" key="15">
    <source>
        <dbReference type="EMBL" id="GLR18569.1"/>
    </source>
</evidence>
<dbReference type="GO" id="GO:0003684">
    <property type="term" value="F:damaged DNA binding"/>
    <property type="evidence" value="ECO:0007669"/>
    <property type="project" value="InterPro"/>
</dbReference>
<dbReference type="GO" id="GO:0000725">
    <property type="term" value="P:recombinational repair"/>
    <property type="evidence" value="ECO:0007669"/>
    <property type="project" value="UniProtKB-UniRule"/>
</dbReference>
<feature type="domain" description="RecA family profile 1" evidence="14">
    <location>
        <begin position="70"/>
        <end position="216"/>
    </location>
</feature>
<dbReference type="GO" id="GO:0005524">
    <property type="term" value="F:ATP binding"/>
    <property type="evidence" value="ECO:0007669"/>
    <property type="project" value="UniProtKB-UniRule"/>
</dbReference>
<dbReference type="NCBIfam" id="TIGR00416">
    <property type="entry name" value="sms"/>
    <property type="match status" value="1"/>
</dbReference>
<dbReference type="InterPro" id="IPR020568">
    <property type="entry name" value="Ribosomal_Su5_D2-typ_SF"/>
</dbReference>
<evidence type="ECO:0000256" key="5">
    <source>
        <dbReference type="ARBA" id="ARBA00022801"/>
    </source>
</evidence>
<evidence type="ECO:0000256" key="1">
    <source>
        <dbReference type="ARBA" id="ARBA00022723"/>
    </source>
</evidence>
<evidence type="ECO:0000313" key="16">
    <source>
        <dbReference type="Proteomes" id="UP001156666"/>
    </source>
</evidence>
<keyword evidence="10 11" id="KW-0234">DNA repair</keyword>
<dbReference type="InterPro" id="IPR003593">
    <property type="entry name" value="AAA+_ATPase"/>
</dbReference>
<keyword evidence="9 11" id="KW-0238">DNA-binding</keyword>
<dbReference type="Gene3D" id="3.30.230.10">
    <property type="match status" value="1"/>
</dbReference>
<dbReference type="SUPFAM" id="SSF54211">
    <property type="entry name" value="Ribosomal protein S5 domain 2-like"/>
    <property type="match status" value="1"/>
</dbReference>
<feature type="short sequence motif" description="RadA KNRFG motif" evidence="11">
    <location>
        <begin position="253"/>
        <end position="257"/>
    </location>
</feature>
<dbReference type="SMART" id="SM00382">
    <property type="entry name" value="AAA"/>
    <property type="match status" value="1"/>
</dbReference>
<evidence type="ECO:0000256" key="6">
    <source>
        <dbReference type="ARBA" id="ARBA00022833"/>
    </source>
</evidence>
<dbReference type="AlphaFoldDB" id="A0AA37WGS2"/>
<comment type="similarity">
    <text evidence="11 13">Belongs to the RecA family. RadA subfamily.</text>
</comment>
<dbReference type="PRINTS" id="PR01874">
    <property type="entry name" value="DNAREPAIRADA"/>
</dbReference>
<dbReference type="Pfam" id="PF18073">
    <property type="entry name" value="Zn_ribbon_LapB"/>
    <property type="match status" value="1"/>
</dbReference>
<evidence type="ECO:0000256" key="4">
    <source>
        <dbReference type="ARBA" id="ARBA00022771"/>
    </source>
</evidence>
<dbReference type="Pfam" id="PF13481">
    <property type="entry name" value="AAA_25"/>
    <property type="match status" value="1"/>
</dbReference>
<reference evidence="15" key="2">
    <citation type="submission" date="2023-01" db="EMBL/GenBank/DDBJ databases">
        <title>Draft genome sequence of Portibacter lacus strain NBRC 108769.</title>
        <authorList>
            <person name="Sun Q."/>
            <person name="Mori K."/>
        </authorList>
    </citation>
    <scope>NUCLEOTIDE SEQUENCE</scope>
    <source>
        <strain evidence="15">NBRC 108769</strain>
    </source>
</reference>
<sequence length="456" mass="50121">MAKAKTVYICSNCGAHSAKWIGNCPSCNEWNTYQEEIIHKDPKAETRVKYSFSGDTKVIPIPLSDVQQGNIIRKSSGDAELDRVLGGGIVRGGIVLLGGQPGIGKSTLLLQLAIRSSMKILYVSGEESEEQIKMRADRIGITNKQCIIYTETSIPVLLKEAMKQQPDLVIIDSIQTLRVPELDSSPGSITQVRESTNEIMKFAKTSQIPVFIIGHINKEGAIAGPKLLEHMVDTVLLFEGDQNYSYRIIRTQKNRFGSTDELAIYEMTAEGLREVSNPSEILLSQSEELLSGSSVAATMEGRRTMLIEIQALVSTAVYGTPQRSVTGYDLRRLHMLLAVLEKRVGFPIGQYDVFLNIAGGIKVIDPATDLAIVSSLISSMQDISISREYAFAGEVGLSGEIRAVRGIELRIQEAARLGFTKIYIPKSNAKGLDLNRFSIEVVMISKIETLFNDLFG</sequence>
<evidence type="ECO:0000256" key="11">
    <source>
        <dbReference type="HAMAP-Rule" id="MF_01498"/>
    </source>
</evidence>
<keyword evidence="8 11" id="KW-0346">Stress response</keyword>
<dbReference type="GO" id="GO:0008270">
    <property type="term" value="F:zinc ion binding"/>
    <property type="evidence" value="ECO:0007669"/>
    <property type="project" value="UniProtKB-KW"/>
</dbReference>
<dbReference type="InterPro" id="IPR041166">
    <property type="entry name" value="Rubredoxin_2"/>
</dbReference>
<dbReference type="PROSITE" id="PS50162">
    <property type="entry name" value="RECA_2"/>
    <property type="match status" value="1"/>
</dbReference>
<dbReference type="InterPro" id="IPR014721">
    <property type="entry name" value="Ribsml_uS5_D2-typ_fold_subgr"/>
</dbReference>
<keyword evidence="4 13" id="KW-0863">Zinc-finger</keyword>
<evidence type="ECO:0000256" key="7">
    <source>
        <dbReference type="ARBA" id="ARBA00022840"/>
    </source>
</evidence>
<keyword evidence="2 11" id="KW-0547">Nucleotide-binding</keyword>
<dbReference type="GO" id="GO:0006508">
    <property type="term" value="P:proteolysis"/>
    <property type="evidence" value="ECO:0007669"/>
    <property type="project" value="InterPro"/>
</dbReference>
<comment type="caution">
    <text evidence="15">The sequence shown here is derived from an EMBL/GenBank/DDBJ whole genome shotgun (WGS) entry which is preliminary data.</text>
</comment>
<dbReference type="InterPro" id="IPR008269">
    <property type="entry name" value="Lon_proteolytic"/>
</dbReference>
<evidence type="ECO:0000256" key="9">
    <source>
        <dbReference type="ARBA" id="ARBA00023125"/>
    </source>
</evidence>
<evidence type="ECO:0000256" key="8">
    <source>
        <dbReference type="ARBA" id="ARBA00023016"/>
    </source>
</evidence>
<organism evidence="15 16">
    <name type="scientific">Portibacter lacus</name>
    <dbReference type="NCBI Taxonomy" id="1099794"/>
    <lineage>
        <taxon>Bacteria</taxon>
        <taxon>Pseudomonadati</taxon>
        <taxon>Bacteroidota</taxon>
        <taxon>Saprospiria</taxon>
        <taxon>Saprospirales</taxon>
        <taxon>Haliscomenobacteraceae</taxon>
        <taxon>Portibacter</taxon>
    </lineage>
</organism>
<evidence type="ECO:0000256" key="10">
    <source>
        <dbReference type="ARBA" id="ARBA00023204"/>
    </source>
</evidence>
<dbReference type="GO" id="GO:0004176">
    <property type="term" value="F:ATP-dependent peptidase activity"/>
    <property type="evidence" value="ECO:0007669"/>
    <property type="project" value="InterPro"/>
</dbReference>
<comment type="function">
    <text evidence="11">Plays a role in repairing double-strand DNA breaks, probably involving stabilizing or processing branched DNA or blocked replication forks.</text>
</comment>
<comment type="function">
    <text evidence="13">DNA-dependent ATPase involved in processing of recombination intermediates, plays a role in repairing DNA breaks. Stimulates the branch migration of RecA-mediated strand transfer reactions, allowing the 3' invading strand to extend heteroduplex DNA faster. Binds ssDNA in the presence of ADP but not other nucleotides, has ATPase activity that is stimulated by ssDNA and various branched DNA structures, but inhibited by SSB. Does not have RecA's homology-searching function.</text>
</comment>
<dbReference type="RefSeq" id="WP_235294307.1">
    <property type="nucleotide sequence ID" value="NZ_BSOH01000021.1"/>
</dbReference>
<dbReference type="EMBL" id="BSOH01000021">
    <property type="protein sequence ID" value="GLR18569.1"/>
    <property type="molecule type" value="Genomic_DNA"/>
</dbReference>
<evidence type="ECO:0000256" key="12">
    <source>
        <dbReference type="NCBIfam" id="TIGR00416"/>
    </source>
</evidence>
<keyword evidence="1 11" id="KW-0479">Metal-binding</keyword>
<proteinExistence type="inferred from homology"/>
<evidence type="ECO:0000259" key="14">
    <source>
        <dbReference type="PROSITE" id="PS50162"/>
    </source>
</evidence>
<dbReference type="GO" id="GO:0140664">
    <property type="term" value="F:ATP-dependent DNA damage sensor activity"/>
    <property type="evidence" value="ECO:0007669"/>
    <property type="project" value="InterPro"/>
</dbReference>
<accession>A0AA37WGS2</accession>
<evidence type="ECO:0000256" key="13">
    <source>
        <dbReference type="RuleBase" id="RU003555"/>
    </source>
</evidence>
<dbReference type="HAMAP" id="MF_01498">
    <property type="entry name" value="RadA_bact"/>
    <property type="match status" value="1"/>
</dbReference>
<keyword evidence="5" id="KW-0378">Hydrolase</keyword>
<gene>
    <name evidence="11 15" type="primary">radA</name>
    <name evidence="15" type="ORF">GCM10007940_31850</name>
</gene>
<reference evidence="15" key="1">
    <citation type="journal article" date="2014" name="Int. J. Syst. Evol. Microbiol.">
        <title>Complete genome sequence of Corynebacterium casei LMG S-19264T (=DSM 44701T), isolated from a smear-ripened cheese.</title>
        <authorList>
            <consortium name="US DOE Joint Genome Institute (JGI-PGF)"/>
            <person name="Walter F."/>
            <person name="Albersmeier A."/>
            <person name="Kalinowski J."/>
            <person name="Ruckert C."/>
        </authorList>
    </citation>
    <scope>NUCLEOTIDE SEQUENCE</scope>
    <source>
        <strain evidence="15">NBRC 108769</strain>
    </source>
</reference>
<evidence type="ECO:0000256" key="2">
    <source>
        <dbReference type="ARBA" id="ARBA00022741"/>
    </source>
</evidence>
<keyword evidence="7 11" id="KW-0067">ATP-binding</keyword>
<dbReference type="InterPro" id="IPR027417">
    <property type="entry name" value="P-loop_NTPase"/>
</dbReference>
<protein>
    <recommendedName>
        <fullName evidence="11 12">DNA repair protein RadA</fullName>
    </recommendedName>
</protein>
<feature type="region of interest" description="Lon-protease-like" evidence="11">
    <location>
        <begin position="352"/>
        <end position="456"/>
    </location>
</feature>